<gene>
    <name evidence="6" type="ORF">QE210_17885</name>
    <name evidence="7" type="ORF">QE210_19365</name>
</gene>
<dbReference type="EMBL" id="CP123507">
    <property type="protein sequence ID" value="WGM03564.1"/>
    <property type="molecule type" value="Genomic_DNA"/>
</dbReference>
<dbReference type="CDD" id="cd17022">
    <property type="entry name" value="T3SC_IA_SigE-like"/>
    <property type="match status" value="1"/>
</dbReference>
<evidence type="ECO:0000256" key="2">
    <source>
        <dbReference type="ARBA" id="ARBA00010921"/>
    </source>
</evidence>
<dbReference type="Gene3D" id="3.30.1460.10">
    <property type="match status" value="1"/>
</dbReference>
<evidence type="ECO:0000313" key="7">
    <source>
        <dbReference type="EMBL" id="WGM03564.1"/>
    </source>
</evidence>
<evidence type="ECO:0000256" key="5">
    <source>
        <dbReference type="ARBA" id="ARBA00023186"/>
    </source>
</evidence>
<evidence type="ECO:0000256" key="4">
    <source>
        <dbReference type="ARBA" id="ARBA00023026"/>
    </source>
</evidence>
<dbReference type="SUPFAM" id="SSF69635">
    <property type="entry name" value="Type III secretory system chaperone-like"/>
    <property type="match status" value="1"/>
</dbReference>
<dbReference type="Proteomes" id="UP001177595">
    <property type="component" value="Plasmid paPv1"/>
</dbReference>
<dbReference type="GO" id="GO:0005737">
    <property type="term" value="C:cytoplasm"/>
    <property type="evidence" value="ECO:0007669"/>
    <property type="project" value="UniProtKB-SubCell"/>
</dbReference>
<organism evidence="7 8">
    <name type="scientific">Arsenophonus nasoniae</name>
    <name type="common">son-killer infecting Nasonia vitripennis</name>
    <dbReference type="NCBI Taxonomy" id="638"/>
    <lineage>
        <taxon>Bacteria</taxon>
        <taxon>Pseudomonadati</taxon>
        <taxon>Pseudomonadota</taxon>
        <taxon>Gammaproteobacteria</taxon>
        <taxon>Enterobacterales</taxon>
        <taxon>Morganellaceae</taxon>
        <taxon>Arsenophonus</taxon>
    </lineage>
</organism>
<dbReference type="AlphaFoldDB" id="A0AA95KF53"/>
<accession>A0AA95KF53</accession>
<keyword evidence="5" id="KW-0143">Chaperone</keyword>
<dbReference type="Proteomes" id="UP001177595">
    <property type="component" value="Plasmid paPv3"/>
</dbReference>
<protein>
    <submittedName>
        <fullName evidence="7">Uncharacterized protein</fullName>
    </submittedName>
</protein>
<geneLocation type="plasmid" evidence="6 8">
    <name>paPv1</name>
</geneLocation>
<keyword evidence="7" id="KW-0614">Plasmid</keyword>
<evidence type="ECO:0000256" key="1">
    <source>
        <dbReference type="ARBA" id="ARBA00004496"/>
    </source>
</evidence>
<reference evidence="7" key="1">
    <citation type="submission" date="2023-04" db="EMBL/GenBank/DDBJ databases">
        <title>Genome dynamics across the evolutionary transition to endosymbiosis.</title>
        <authorList>
            <person name="Siozios S."/>
            <person name="Nadal-Jimenez P."/>
            <person name="Azagi T."/>
            <person name="Sprong H."/>
            <person name="Frost C.L."/>
            <person name="Parratt S.R."/>
            <person name="Taylor G."/>
            <person name="Brettell L."/>
            <person name="Lew K.C."/>
            <person name="Croft L."/>
            <person name="King K.C."/>
            <person name="Brockhurst M.A."/>
            <person name="Hypsa V."/>
            <person name="Novakova E."/>
            <person name="Darby A.C."/>
            <person name="Hurst G.D.D."/>
        </authorList>
    </citation>
    <scope>NUCLEOTIDE SEQUENCE</scope>
    <source>
        <strain evidence="7">APv</strain>
        <plasmid evidence="6">paPv1</plasmid>
        <plasmid evidence="7">paPv3</plasmid>
    </source>
</reference>
<comment type="subcellular location">
    <subcellularLocation>
        <location evidence="1">Cytoplasm</location>
    </subcellularLocation>
</comment>
<name>A0AA95KF53_9GAMM</name>
<dbReference type="RefSeq" id="WP_280626391.1">
    <property type="nucleotide sequence ID" value="NZ_CP123505.1"/>
</dbReference>
<comment type="similarity">
    <text evidence="2">Belongs to the IpgE/SigE chaperone family.</text>
</comment>
<proteinExistence type="inferred from homology"/>
<evidence type="ECO:0000313" key="8">
    <source>
        <dbReference type="Proteomes" id="UP001177595"/>
    </source>
</evidence>
<keyword evidence="4" id="KW-0843">Virulence</keyword>
<dbReference type="EMBL" id="CP123505">
    <property type="protein sequence ID" value="WGM03276.1"/>
    <property type="molecule type" value="Genomic_DNA"/>
</dbReference>
<evidence type="ECO:0000256" key="3">
    <source>
        <dbReference type="ARBA" id="ARBA00022490"/>
    </source>
</evidence>
<keyword evidence="3" id="KW-0963">Cytoplasm</keyword>
<sequence>MQKLLSFLYDCFGLELDNEEPVLSINNDLSIYFDRSNGVIEMICPLMRATNDPELLIQILKINYYSNVILSTDLDASVILAIYRIPGESSESDMLSALELIINFSIKFQQDFLYDKKPVLKNEISDKKYLFNTKM</sequence>
<geneLocation type="plasmid" evidence="7 8">
    <name>paPv3</name>
</geneLocation>
<dbReference type="Pfam" id="PF07824">
    <property type="entry name" value="Chaperone_III"/>
    <property type="match status" value="1"/>
</dbReference>
<dbReference type="InterPro" id="IPR013095">
    <property type="entry name" value="T3SS_chaperone"/>
</dbReference>
<evidence type="ECO:0000313" key="6">
    <source>
        <dbReference type="EMBL" id="WGM03276.1"/>
    </source>
</evidence>